<evidence type="ECO:0000313" key="2">
    <source>
        <dbReference type="Proteomes" id="UP001610335"/>
    </source>
</evidence>
<accession>A0ABR4J191</accession>
<dbReference type="Proteomes" id="UP001610335">
    <property type="component" value="Unassembled WGS sequence"/>
</dbReference>
<reference evidence="1 2" key="1">
    <citation type="submission" date="2024-07" db="EMBL/GenBank/DDBJ databases">
        <title>Section-level genome sequencing and comparative genomics of Aspergillus sections Usti and Cavernicolus.</title>
        <authorList>
            <consortium name="Lawrence Berkeley National Laboratory"/>
            <person name="Nybo J.L."/>
            <person name="Vesth T.C."/>
            <person name="Theobald S."/>
            <person name="Frisvad J.C."/>
            <person name="Larsen T.O."/>
            <person name="Kjaerboelling I."/>
            <person name="Rothschild-Mancinelli K."/>
            <person name="Lyhne E.K."/>
            <person name="Kogle M.E."/>
            <person name="Barry K."/>
            <person name="Clum A."/>
            <person name="Na H."/>
            <person name="Ledsgaard L."/>
            <person name="Lin J."/>
            <person name="Lipzen A."/>
            <person name="Kuo A."/>
            <person name="Riley R."/>
            <person name="Mondo S."/>
            <person name="LaButti K."/>
            <person name="Haridas S."/>
            <person name="Pangalinan J."/>
            <person name="Salamov A.A."/>
            <person name="Simmons B.A."/>
            <person name="Magnuson J.K."/>
            <person name="Chen J."/>
            <person name="Drula E."/>
            <person name="Henrissat B."/>
            <person name="Wiebenga A."/>
            <person name="Lubbers R.J."/>
            <person name="Gomes A.C."/>
            <person name="Makela M.R."/>
            <person name="Stajich J."/>
            <person name="Grigoriev I.V."/>
            <person name="Mortensen U.H."/>
            <person name="De vries R.P."/>
            <person name="Baker S.E."/>
            <person name="Andersen M.R."/>
        </authorList>
    </citation>
    <scope>NUCLEOTIDE SEQUENCE [LARGE SCALE GENOMIC DNA]</scope>
    <source>
        <strain evidence="1 2">CBS 600.67</strain>
    </source>
</reference>
<gene>
    <name evidence="1" type="ORF">BDW59DRAFT_138152</name>
</gene>
<evidence type="ECO:0000313" key="1">
    <source>
        <dbReference type="EMBL" id="KAL2833760.1"/>
    </source>
</evidence>
<proteinExistence type="predicted"/>
<protein>
    <submittedName>
        <fullName evidence="1">Uncharacterized protein</fullName>
    </submittedName>
</protein>
<sequence length="199" mass="22494">MYTRGPARCSTRRSNLNQIYIQEQCLIPLIVACANVALILSFSNSNKLGIEPPLGSGILSLSSVGRCLFRRRSAMPSNTWAPSSKASVLLNPSATHPSSIPLRHRHHCHRAAVQHRRRIEQMLRQPFDTTDRFKHSGYGVDCIAVFVGFALYDSYRLAHPSRDIRDRLDNERQRPILVGTLNWVLIFVPAKRLTTNHGQ</sequence>
<dbReference type="EMBL" id="JBFXLS010000003">
    <property type="protein sequence ID" value="KAL2833760.1"/>
    <property type="molecule type" value="Genomic_DNA"/>
</dbReference>
<keyword evidence="2" id="KW-1185">Reference proteome</keyword>
<comment type="caution">
    <text evidence="1">The sequence shown here is derived from an EMBL/GenBank/DDBJ whole genome shotgun (WGS) entry which is preliminary data.</text>
</comment>
<organism evidence="1 2">
    <name type="scientific">Aspergillus cavernicola</name>
    <dbReference type="NCBI Taxonomy" id="176166"/>
    <lineage>
        <taxon>Eukaryota</taxon>
        <taxon>Fungi</taxon>
        <taxon>Dikarya</taxon>
        <taxon>Ascomycota</taxon>
        <taxon>Pezizomycotina</taxon>
        <taxon>Eurotiomycetes</taxon>
        <taxon>Eurotiomycetidae</taxon>
        <taxon>Eurotiales</taxon>
        <taxon>Aspergillaceae</taxon>
        <taxon>Aspergillus</taxon>
        <taxon>Aspergillus subgen. Nidulantes</taxon>
    </lineage>
</organism>
<name>A0ABR4J191_9EURO</name>